<protein>
    <submittedName>
        <fullName evidence="5">Histidine triad (HIT) family protein</fullName>
    </submittedName>
</protein>
<dbReference type="Pfam" id="PF01230">
    <property type="entry name" value="HIT"/>
    <property type="match status" value="1"/>
</dbReference>
<dbReference type="OrthoDB" id="9784774at2"/>
<dbReference type="SUPFAM" id="SSF54197">
    <property type="entry name" value="HIT-like"/>
    <property type="match status" value="1"/>
</dbReference>
<feature type="short sequence motif" description="Histidine triad motif" evidence="2 3">
    <location>
        <begin position="99"/>
        <end position="103"/>
    </location>
</feature>
<proteinExistence type="predicted"/>
<dbReference type="RefSeq" id="WP_093310203.1">
    <property type="nucleotide sequence ID" value="NZ_FNPV01000001.1"/>
</dbReference>
<dbReference type="InterPro" id="IPR011146">
    <property type="entry name" value="HIT-like"/>
</dbReference>
<dbReference type="Gene3D" id="3.30.428.10">
    <property type="entry name" value="HIT-like"/>
    <property type="match status" value="1"/>
</dbReference>
<gene>
    <name evidence="5" type="ORF">SAMN05192546_101278</name>
</gene>
<organism evidence="5 6">
    <name type="scientific">Tindallia californiensis</name>
    <dbReference type="NCBI Taxonomy" id="159292"/>
    <lineage>
        <taxon>Bacteria</taxon>
        <taxon>Bacillati</taxon>
        <taxon>Bacillota</taxon>
        <taxon>Clostridia</taxon>
        <taxon>Peptostreptococcales</taxon>
        <taxon>Tindalliaceae</taxon>
        <taxon>Tindallia</taxon>
    </lineage>
</organism>
<evidence type="ECO:0000313" key="6">
    <source>
        <dbReference type="Proteomes" id="UP000199230"/>
    </source>
</evidence>
<dbReference type="InterPro" id="IPR019808">
    <property type="entry name" value="Histidine_triad_CS"/>
</dbReference>
<dbReference type="PROSITE" id="PS00892">
    <property type="entry name" value="HIT_1"/>
    <property type="match status" value="1"/>
</dbReference>
<dbReference type="PANTHER" id="PTHR23089">
    <property type="entry name" value="HISTIDINE TRIAD HIT PROTEIN"/>
    <property type="match status" value="1"/>
</dbReference>
<dbReference type="PRINTS" id="PR00332">
    <property type="entry name" value="HISTRIAD"/>
</dbReference>
<accession>A0A1H3ISY1</accession>
<sequence length="115" mass="13069">MDSCIFCKIVRKDIPSEIVYESEKVIAFRDVAPVAPNHILVIPKEHVESLNDLDDEKRKKFLPEIFESIHELASKENVMEDGYRVVTNCGKDGGQTVGHLHFHLLGGREMQWPPG</sequence>
<dbReference type="GO" id="GO:0003824">
    <property type="term" value="F:catalytic activity"/>
    <property type="evidence" value="ECO:0007669"/>
    <property type="project" value="InterPro"/>
</dbReference>
<evidence type="ECO:0000259" key="4">
    <source>
        <dbReference type="PROSITE" id="PS51084"/>
    </source>
</evidence>
<feature type="domain" description="HIT" evidence="4">
    <location>
        <begin position="5"/>
        <end position="115"/>
    </location>
</feature>
<reference evidence="5 6" key="1">
    <citation type="submission" date="2016-10" db="EMBL/GenBank/DDBJ databases">
        <authorList>
            <person name="de Groot N.N."/>
        </authorList>
    </citation>
    <scope>NUCLEOTIDE SEQUENCE [LARGE SCALE GENOMIC DNA]</scope>
    <source>
        <strain evidence="5 6">APO</strain>
    </source>
</reference>
<dbReference type="InterPro" id="IPR001310">
    <property type="entry name" value="Histidine_triad_HIT"/>
</dbReference>
<dbReference type="Proteomes" id="UP000199230">
    <property type="component" value="Unassembled WGS sequence"/>
</dbReference>
<dbReference type="STRING" id="159292.SAMN05192546_101278"/>
<dbReference type="CDD" id="cd01276">
    <property type="entry name" value="PKCI_related"/>
    <property type="match status" value="1"/>
</dbReference>
<dbReference type="PROSITE" id="PS51084">
    <property type="entry name" value="HIT_2"/>
    <property type="match status" value="1"/>
</dbReference>
<evidence type="ECO:0000313" key="5">
    <source>
        <dbReference type="EMBL" id="SDY30883.1"/>
    </source>
</evidence>
<dbReference type="AlphaFoldDB" id="A0A1H3ISY1"/>
<keyword evidence="6" id="KW-1185">Reference proteome</keyword>
<evidence type="ECO:0000256" key="1">
    <source>
        <dbReference type="PIRSR" id="PIRSR601310-1"/>
    </source>
</evidence>
<feature type="active site" description="Tele-AMP-histidine intermediate" evidence="1">
    <location>
        <position position="101"/>
    </location>
</feature>
<dbReference type="InterPro" id="IPR036265">
    <property type="entry name" value="HIT-like_sf"/>
</dbReference>
<name>A0A1H3ISY1_9FIRM</name>
<evidence type="ECO:0000256" key="2">
    <source>
        <dbReference type="PIRSR" id="PIRSR601310-3"/>
    </source>
</evidence>
<evidence type="ECO:0000256" key="3">
    <source>
        <dbReference type="PROSITE-ProRule" id="PRU00464"/>
    </source>
</evidence>
<dbReference type="EMBL" id="FNPV01000001">
    <property type="protein sequence ID" value="SDY30883.1"/>
    <property type="molecule type" value="Genomic_DNA"/>
</dbReference>